<name>A0ABN2J441_9MICO</name>
<evidence type="ECO:0000259" key="3">
    <source>
        <dbReference type="Pfam" id="PF00582"/>
    </source>
</evidence>
<dbReference type="PANTHER" id="PTHR46268:SF6">
    <property type="entry name" value="UNIVERSAL STRESS PROTEIN UP12"/>
    <property type="match status" value="1"/>
</dbReference>
<dbReference type="PANTHER" id="PTHR46268">
    <property type="entry name" value="STRESS RESPONSE PROTEIN NHAX"/>
    <property type="match status" value="1"/>
</dbReference>
<feature type="domain" description="UspA" evidence="3">
    <location>
        <begin position="2"/>
        <end position="132"/>
    </location>
</feature>
<protein>
    <submittedName>
        <fullName evidence="4">Universal stress protein</fullName>
    </submittedName>
</protein>
<dbReference type="CDD" id="cd00293">
    <property type="entry name" value="USP-like"/>
    <property type="match status" value="1"/>
</dbReference>
<dbReference type="EMBL" id="BAAAPM010000003">
    <property type="protein sequence ID" value="GAA1717607.1"/>
    <property type="molecule type" value="Genomic_DNA"/>
</dbReference>
<dbReference type="Proteomes" id="UP001501138">
    <property type="component" value="Unassembled WGS sequence"/>
</dbReference>
<proteinExistence type="inferred from homology"/>
<feature type="region of interest" description="Disordered" evidence="2">
    <location>
        <begin position="131"/>
        <end position="157"/>
    </location>
</feature>
<dbReference type="InterPro" id="IPR006016">
    <property type="entry name" value="UspA"/>
</dbReference>
<evidence type="ECO:0000256" key="2">
    <source>
        <dbReference type="SAM" id="MobiDB-lite"/>
    </source>
</evidence>
<feature type="region of interest" description="Disordered" evidence="2">
    <location>
        <begin position="42"/>
        <end position="61"/>
    </location>
</feature>
<sequence>MRGIVVGVNGSTEADEALDWAMREADGRQAPLTAVLVTHAGGRSGDAAHDEAEQAQVRDSLDRARERTGLTPASEACVVSGPAADALLEAAGADADMLVLGRRRRARLGRRVLGSVSTTVVEHAHVPVTVVRHGDPTDPADGTITPEGAPAPASRPRRVVVGVDTSPPSVAALRHGAEIARRTGAELEAVFAWQITTLAPLPGSWGWAPPIDDYEKFATEALSAAVRAAAVDLPAGQLHRSVVHGQAAKVLVAAAGAADRLVVGARGLGGFERLLLGSVSRQVLDFSPCPVTVVRG</sequence>
<dbReference type="InterPro" id="IPR014729">
    <property type="entry name" value="Rossmann-like_a/b/a_fold"/>
</dbReference>
<comment type="caution">
    <text evidence="4">The sequence shown here is derived from an EMBL/GenBank/DDBJ whole genome shotgun (WGS) entry which is preliminary data.</text>
</comment>
<evidence type="ECO:0000256" key="1">
    <source>
        <dbReference type="ARBA" id="ARBA00008791"/>
    </source>
</evidence>
<dbReference type="SUPFAM" id="SSF52402">
    <property type="entry name" value="Adenine nucleotide alpha hydrolases-like"/>
    <property type="match status" value="2"/>
</dbReference>
<gene>
    <name evidence="4" type="ORF">GCM10009809_11940</name>
</gene>
<organism evidence="4 5">
    <name type="scientific">Isoptericola hypogeus</name>
    <dbReference type="NCBI Taxonomy" id="300179"/>
    <lineage>
        <taxon>Bacteria</taxon>
        <taxon>Bacillati</taxon>
        <taxon>Actinomycetota</taxon>
        <taxon>Actinomycetes</taxon>
        <taxon>Micrococcales</taxon>
        <taxon>Promicromonosporaceae</taxon>
        <taxon>Isoptericola</taxon>
    </lineage>
</organism>
<dbReference type="Pfam" id="PF00582">
    <property type="entry name" value="Usp"/>
    <property type="match status" value="2"/>
</dbReference>
<accession>A0ABN2J441</accession>
<keyword evidence="5" id="KW-1185">Reference proteome</keyword>
<evidence type="ECO:0000313" key="5">
    <source>
        <dbReference type="Proteomes" id="UP001501138"/>
    </source>
</evidence>
<comment type="similarity">
    <text evidence="1">Belongs to the universal stress protein A family.</text>
</comment>
<feature type="domain" description="UspA" evidence="3">
    <location>
        <begin position="157"/>
        <end position="295"/>
    </location>
</feature>
<reference evidence="4 5" key="1">
    <citation type="journal article" date="2019" name="Int. J. Syst. Evol. Microbiol.">
        <title>The Global Catalogue of Microorganisms (GCM) 10K type strain sequencing project: providing services to taxonomists for standard genome sequencing and annotation.</title>
        <authorList>
            <consortium name="The Broad Institute Genomics Platform"/>
            <consortium name="The Broad Institute Genome Sequencing Center for Infectious Disease"/>
            <person name="Wu L."/>
            <person name="Ma J."/>
        </authorList>
    </citation>
    <scope>NUCLEOTIDE SEQUENCE [LARGE SCALE GENOMIC DNA]</scope>
    <source>
        <strain evidence="4 5">JCM 15589</strain>
    </source>
</reference>
<dbReference type="PRINTS" id="PR01438">
    <property type="entry name" value="UNVRSLSTRESS"/>
</dbReference>
<dbReference type="InterPro" id="IPR006015">
    <property type="entry name" value="Universal_stress_UspA"/>
</dbReference>
<dbReference type="Gene3D" id="3.40.50.620">
    <property type="entry name" value="HUPs"/>
    <property type="match status" value="2"/>
</dbReference>
<evidence type="ECO:0000313" key="4">
    <source>
        <dbReference type="EMBL" id="GAA1717607.1"/>
    </source>
</evidence>
<dbReference type="RefSeq" id="WP_344246611.1">
    <property type="nucleotide sequence ID" value="NZ_BAAAPM010000003.1"/>
</dbReference>